<dbReference type="AlphaFoldDB" id="A0AAF0I5X8"/>
<keyword evidence="5" id="KW-0464">Manganese</keyword>
<evidence type="ECO:0000256" key="1">
    <source>
        <dbReference type="ARBA" id="ARBA00022605"/>
    </source>
</evidence>
<dbReference type="EMBL" id="CP110232">
    <property type="protein sequence ID" value="WEG72449.1"/>
    <property type="molecule type" value="Genomic_DNA"/>
</dbReference>
<dbReference type="CDD" id="cd03886">
    <property type="entry name" value="M20_Acy1"/>
    <property type="match status" value="1"/>
</dbReference>
<keyword evidence="5" id="KW-0479">Metal-binding</keyword>
<evidence type="ECO:0000313" key="7">
    <source>
        <dbReference type="EMBL" id="WEG72449.1"/>
    </source>
</evidence>
<keyword evidence="8" id="KW-1185">Reference proteome</keyword>
<feature type="binding site" evidence="5">
    <location>
        <position position="137"/>
    </location>
    <ligand>
        <name>Mn(2+)</name>
        <dbReference type="ChEBI" id="CHEBI:29035"/>
        <label>2</label>
    </ligand>
</feature>
<feature type="domain" description="Peptidase M20 dimerisation" evidence="6">
    <location>
        <begin position="189"/>
        <end position="277"/>
    </location>
</feature>
<dbReference type="KEGG" id="vie:OL234_05540"/>
<keyword evidence="4" id="KW-0457">Lysine biosynthesis</keyword>
<dbReference type="InterPro" id="IPR017439">
    <property type="entry name" value="Amidohydrolase"/>
</dbReference>
<dbReference type="InterPro" id="IPR002933">
    <property type="entry name" value="Peptidase_M20"/>
</dbReference>
<dbReference type="GO" id="GO:0046872">
    <property type="term" value="F:metal ion binding"/>
    <property type="evidence" value="ECO:0007669"/>
    <property type="project" value="UniProtKB-KW"/>
</dbReference>
<dbReference type="Proteomes" id="UP001179647">
    <property type="component" value="Chromosome"/>
</dbReference>
<evidence type="ECO:0000259" key="6">
    <source>
        <dbReference type="Pfam" id="PF07687"/>
    </source>
</evidence>
<comment type="cofactor">
    <cofactor evidence="5">
        <name>Mn(2+)</name>
        <dbReference type="ChEBI" id="CHEBI:29035"/>
    </cofactor>
    <text evidence="5">The Mn(2+) ion enhances activity.</text>
</comment>
<dbReference type="RefSeq" id="WP_275468252.1">
    <property type="nucleotide sequence ID" value="NZ_CP110232.1"/>
</dbReference>
<dbReference type="Gene3D" id="3.40.630.10">
    <property type="entry name" value="Zn peptidases"/>
    <property type="match status" value="1"/>
</dbReference>
<dbReference type="Pfam" id="PF01546">
    <property type="entry name" value="Peptidase_M20"/>
    <property type="match status" value="1"/>
</dbReference>
<dbReference type="GO" id="GO:0009085">
    <property type="term" value="P:lysine biosynthetic process"/>
    <property type="evidence" value="ECO:0007669"/>
    <property type="project" value="UniProtKB-KW"/>
</dbReference>
<reference evidence="7" key="1">
    <citation type="submission" date="2022-10" db="EMBL/GenBank/DDBJ databases">
        <title>Vagococcus sp. isolated from poultry meat.</title>
        <authorList>
            <person name="Johansson P."/>
            <person name="Bjorkroth J."/>
        </authorList>
    </citation>
    <scope>NUCLEOTIDE SEQUENCE</scope>
    <source>
        <strain evidence="7">STAA11</strain>
    </source>
</reference>
<dbReference type="GO" id="GO:0050118">
    <property type="term" value="F:N-acetyldiaminopimelate deacetylase activity"/>
    <property type="evidence" value="ECO:0007669"/>
    <property type="project" value="UniProtKB-ARBA"/>
</dbReference>
<dbReference type="NCBIfam" id="TIGR01891">
    <property type="entry name" value="amidohydrolases"/>
    <property type="match status" value="1"/>
</dbReference>
<dbReference type="Pfam" id="PF07687">
    <property type="entry name" value="M20_dimer"/>
    <property type="match status" value="1"/>
</dbReference>
<dbReference type="PIRSF" id="PIRSF005962">
    <property type="entry name" value="Pept_M20D_amidohydro"/>
    <property type="match status" value="1"/>
</dbReference>
<dbReference type="PANTHER" id="PTHR11014">
    <property type="entry name" value="PEPTIDASE M20 FAMILY MEMBER"/>
    <property type="match status" value="1"/>
</dbReference>
<sequence>MTHLLLLEEAKGNQEELVNIRRRIHKNPGTGFDLSDTLTIVEEELIKLGCEPKRCGKSGIVTTIGNPTGKCFLLRADMDALPIVEETDLAFKSPNGKMHACGHDLHTTMLLGAAKLLKSHEEDLTGLVKLIFQPAEEIMLGASDMIENGCLENPQVDAGMMMHVMPALPLDDGMILISPKGKALSSCDWFEIIVTGKGGHGSTPHTTIDPIVAASNIHLALNEIQSREVATDDFMSLTVGEFHAGTTSNVIPETAELKGTLRTYNDDTRAYVKERMKVIGASIGQAYRCQVEVNFLAGCPTLENDSSLVELANRILPDYIGETKLVPPTALSGGAVQMGSEDFAYFSQKIPTVMSLIAAADSRQSPAYPVHHPSLVLNEDIIPYGSTTYTAIAMEWLKSNK</sequence>
<dbReference type="Gene3D" id="3.30.70.360">
    <property type="match status" value="1"/>
</dbReference>
<accession>A0AAF0I5X8</accession>
<feature type="binding site" evidence="5">
    <location>
        <position position="371"/>
    </location>
    <ligand>
        <name>Mn(2+)</name>
        <dbReference type="ChEBI" id="CHEBI:29035"/>
        <label>2</label>
    </ligand>
</feature>
<keyword evidence="2" id="KW-0378">Hydrolase</keyword>
<evidence type="ECO:0000256" key="3">
    <source>
        <dbReference type="ARBA" id="ARBA00022915"/>
    </source>
</evidence>
<keyword evidence="1" id="KW-0028">Amino-acid biosynthesis</keyword>
<organism evidence="7 8">
    <name type="scientific">Vagococcus intermedius</name>
    <dbReference type="NCBI Taxonomy" id="2991418"/>
    <lineage>
        <taxon>Bacteria</taxon>
        <taxon>Bacillati</taxon>
        <taxon>Bacillota</taxon>
        <taxon>Bacilli</taxon>
        <taxon>Lactobacillales</taxon>
        <taxon>Enterococcaceae</taxon>
        <taxon>Vagococcus</taxon>
    </lineage>
</organism>
<dbReference type="FunFam" id="3.30.70.360:FF:000001">
    <property type="entry name" value="N-acetyldiaminopimelate deacetylase"/>
    <property type="match status" value="1"/>
</dbReference>
<protein>
    <submittedName>
        <fullName evidence="7">M20 family metallopeptidase</fullName>
    </submittedName>
</protein>
<dbReference type="GO" id="GO:0019877">
    <property type="term" value="P:diaminopimelate biosynthetic process"/>
    <property type="evidence" value="ECO:0007669"/>
    <property type="project" value="UniProtKB-KW"/>
</dbReference>
<gene>
    <name evidence="7" type="ORF">OL234_05540</name>
</gene>
<proteinExistence type="predicted"/>
<evidence type="ECO:0000256" key="2">
    <source>
        <dbReference type="ARBA" id="ARBA00022801"/>
    </source>
</evidence>
<evidence type="ECO:0000313" key="8">
    <source>
        <dbReference type="Proteomes" id="UP001179647"/>
    </source>
</evidence>
<feature type="binding site" evidence="5">
    <location>
        <position position="103"/>
    </location>
    <ligand>
        <name>Mn(2+)</name>
        <dbReference type="ChEBI" id="CHEBI:29035"/>
        <label>2</label>
    </ligand>
</feature>
<dbReference type="PANTHER" id="PTHR11014:SF63">
    <property type="entry name" value="METALLOPEPTIDASE, PUTATIVE (AFU_ORTHOLOGUE AFUA_6G09600)-RELATED"/>
    <property type="match status" value="1"/>
</dbReference>
<keyword evidence="3" id="KW-0220">Diaminopimelate biosynthesis</keyword>
<evidence type="ECO:0000256" key="4">
    <source>
        <dbReference type="ARBA" id="ARBA00023154"/>
    </source>
</evidence>
<feature type="binding site" evidence="5">
    <location>
        <position position="101"/>
    </location>
    <ligand>
        <name>Mn(2+)</name>
        <dbReference type="ChEBI" id="CHEBI:29035"/>
        <label>2</label>
    </ligand>
</feature>
<name>A0AAF0I5X8_9ENTE</name>
<dbReference type="SUPFAM" id="SSF55031">
    <property type="entry name" value="Bacterial exopeptidase dimerisation domain"/>
    <property type="match status" value="1"/>
</dbReference>
<dbReference type="InterPro" id="IPR036264">
    <property type="entry name" value="Bact_exopeptidase_dim_dom"/>
</dbReference>
<dbReference type="InterPro" id="IPR011650">
    <property type="entry name" value="Peptidase_M20_dimer"/>
</dbReference>
<feature type="binding site" evidence="5">
    <location>
        <position position="163"/>
    </location>
    <ligand>
        <name>Mn(2+)</name>
        <dbReference type="ChEBI" id="CHEBI:29035"/>
        <label>2</label>
    </ligand>
</feature>
<dbReference type="SUPFAM" id="SSF53187">
    <property type="entry name" value="Zn-dependent exopeptidases"/>
    <property type="match status" value="1"/>
</dbReference>
<evidence type="ECO:0000256" key="5">
    <source>
        <dbReference type="PIRSR" id="PIRSR005962-1"/>
    </source>
</evidence>